<evidence type="ECO:0000313" key="1">
    <source>
        <dbReference type="EMBL" id="CAG6487402.1"/>
    </source>
</evidence>
<name>A0A8D8CA42_CULPI</name>
<dbReference type="EMBL" id="HBUE01106677">
    <property type="protein sequence ID" value="CAG6487402.1"/>
    <property type="molecule type" value="Transcribed_RNA"/>
</dbReference>
<reference evidence="1" key="1">
    <citation type="submission" date="2021-05" db="EMBL/GenBank/DDBJ databases">
        <authorList>
            <person name="Alioto T."/>
            <person name="Alioto T."/>
            <person name="Gomez Garrido J."/>
        </authorList>
    </citation>
    <scope>NUCLEOTIDE SEQUENCE</scope>
</reference>
<protein>
    <submittedName>
        <fullName evidence="1">(northern house mosquito) hypothetical protein</fullName>
    </submittedName>
</protein>
<dbReference type="AlphaFoldDB" id="A0A8D8CA42"/>
<accession>A0A8D8CA42</accession>
<sequence length="99" mass="10930">MIRPGLQHAHPEDGKVLECFPLAAGRVKLGGREAKVQKDGAVGANATKYIATTEMLVWSFDSAQKVYIFLPCFGIVAHGILQVLQRVRIRDGKLEVRNE</sequence>
<proteinExistence type="predicted"/>
<organism evidence="1">
    <name type="scientific">Culex pipiens</name>
    <name type="common">House mosquito</name>
    <dbReference type="NCBI Taxonomy" id="7175"/>
    <lineage>
        <taxon>Eukaryota</taxon>
        <taxon>Metazoa</taxon>
        <taxon>Ecdysozoa</taxon>
        <taxon>Arthropoda</taxon>
        <taxon>Hexapoda</taxon>
        <taxon>Insecta</taxon>
        <taxon>Pterygota</taxon>
        <taxon>Neoptera</taxon>
        <taxon>Endopterygota</taxon>
        <taxon>Diptera</taxon>
        <taxon>Nematocera</taxon>
        <taxon>Culicoidea</taxon>
        <taxon>Culicidae</taxon>
        <taxon>Culicinae</taxon>
        <taxon>Culicini</taxon>
        <taxon>Culex</taxon>
        <taxon>Culex</taxon>
    </lineage>
</organism>